<dbReference type="SUPFAM" id="SSF56935">
    <property type="entry name" value="Porins"/>
    <property type="match status" value="1"/>
</dbReference>
<dbReference type="InterPro" id="IPR037066">
    <property type="entry name" value="Plug_dom_sf"/>
</dbReference>
<keyword evidence="6 7" id="KW-0998">Cell outer membrane</keyword>
<reference evidence="10 11" key="1">
    <citation type="journal article" date="2013" name="J. Microbiol.">
        <title>Mucilaginibacter ginsenosidivorax sp. nov., with ginsenoside converting activity isolated from sediment.</title>
        <authorList>
            <person name="Kim J.K."/>
            <person name="Choi T.E."/>
            <person name="Liu Q.M."/>
            <person name="Park H.Y."/>
            <person name="Yi T.H."/>
            <person name="Yoon M.H."/>
            <person name="Kim S.C."/>
            <person name="Im W.T."/>
        </authorList>
    </citation>
    <scope>NUCLEOTIDE SEQUENCE [LARGE SCALE GENOMIC DNA]</scope>
    <source>
        <strain evidence="10 11">KHI28</strain>
    </source>
</reference>
<keyword evidence="2 7" id="KW-0813">Transport</keyword>
<sequence>MKKLLLASLCFLLLCLTQVYAQNRTVTGTVTDKGDGLPIPGVSVKVKGTSSGTQTNASGKFSLSVSPGAVLTFSFIGYNAQDVAVGTKNTIDVVLASANSQLNEVVVTALGIQRQAISVGYSTAKVSGKEITQAKPISVVNGLTGKVSGLQVTTTNNGLFAPTRVTLRGNRSLLGNNQPLYVVDGAIFYSDISTLNPEDILDINTLKGSSASAVYGSDASNGVIVITTKHGTKGTSALTVSSTYQIEKVSYIPEYQSRFGANGGEGEVFDFTKFGDGNGNYYYFPYENQSYGPEFNGQLVPIGRPLADGSSELVPYAAVKNQKKDFFDTGITTQHNFSFNSGDENGSFFMSGQDLKSKSIMPKDEGRRDIFRVGGDRKYGAFSTSYSMAYTYKTTNQTSTGAVYNDLIESPVNIPIVDLKDPNSKYGGIDQYYNDYYISPGQIINEVRYLNVENHIQANLQANLKVAKFLSLSYRTALDNTTSRYENKDSGRTYSAFTKSANTMVYPDTNGDGKLDVVPGDGAGTKASANNLLPSYGTGNFTNLLFSSDFLANFNFKLPSDFKIDGTLGVAYQDNKITYTNIGQTSLNFLPYNVSNFTGAPGIGQAQFQARKLGYFGTATIGYKSYAFIHGSYRTDLDSRLSEKNKYIPYYGIDGTVVLSEIFKSIAENDYVNFVKLRFAHSLTGNASPLAGGSQYIAYGAYQTIPTVGAAANFPYSASGISGYALNGTIANPDIKPEKVTENEIGLDLGFFKDRLTLTASAYKAVTKDGIVPAQISRASGFTSAILNAANTQNKGLELDLHGTVIKSQAVTWNLGVNYTKQQSKVNSIAASLKELAIGGNTFAILDLPYAQLKGYDWSRDPASGKVIVDANTGLPVRASATTALGNVNPTDILGFTSSVSYKGFTLNLTVDYRGGYKIFNQISNTLDHAGNSITSTLAGRQRFVFPNSVYKNAQGNYVDNTNILTQDGNYNFWPTTYLGVDANYVTSAAAWKLREATINYNFPKAWLRDVKFIKNVNVAVSGRNLIMLRPKTNKYTDPEFNDDTSNAVGRTTLNQAPPTRIFSGTLAVTF</sequence>
<evidence type="ECO:0000313" key="11">
    <source>
        <dbReference type="Proteomes" id="UP000321362"/>
    </source>
</evidence>
<keyword evidence="8" id="KW-0732">Signal</keyword>
<keyword evidence="3 7" id="KW-1134">Transmembrane beta strand</keyword>
<dbReference type="InterPro" id="IPR039426">
    <property type="entry name" value="TonB-dep_rcpt-like"/>
</dbReference>
<dbReference type="GO" id="GO:0009279">
    <property type="term" value="C:cell outer membrane"/>
    <property type="evidence" value="ECO:0007669"/>
    <property type="project" value="UniProtKB-SubCell"/>
</dbReference>
<keyword evidence="11" id="KW-1185">Reference proteome</keyword>
<organism evidence="10 11">
    <name type="scientific">Mucilaginibacter ginsenosidivorax</name>
    <dbReference type="NCBI Taxonomy" id="862126"/>
    <lineage>
        <taxon>Bacteria</taxon>
        <taxon>Pseudomonadati</taxon>
        <taxon>Bacteroidota</taxon>
        <taxon>Sphingobacteriia</taxon>
        <taxon>Sphingobacteriales</taxon>
        <taxon>Sphingobacteriaceae</taxon>
        <taxon>Mucilaginibacter</taxon>
    </lineage>
</organism>
<evidence type="ECO:0000256" key="3">
    <source>
        <dbReference type="ARBA" id="ARBA00022452"/>
    </source>
</evidence>
<dbReference type="RefSeq" id="WP_147053958.1">
    <property type="nucleotide sequence ID" value="NZ_CP042437.1"/>
</dbReference>
<evidence type="ECO:0000313" key="10">
    <source>
        <dbReference type="EMBL" id="QEC76789.1"/>
    </source>
</evidence>
<evidence type="ECO:0000256" key="8">
    <source>
        <dbReference type="SAM" id="SignalP"/>
    </source>
</evidence>
<dbReference type="NCBIfam" id="TIGR04056">
    <property type="entry name" value="OMP_RagA_SusC"/>
    <property type="match status" value="1"/>
</dbReference>
<name>A0A5B8VZ82_9SPHI</name>
<comment type="similarity">
    <text evidence="7">Belongs to the TonB-dependent receptor family.</text>
</comment>
<keyword evidence="4 7" id="KW-0812">Transmembrane</keyword>
<comment type="subcellular location">
    <subcellularLocation>
        <location evidence="1 7">Cell outer membrane</location>
        <topology evidence="1 7">Multi-pass membrane protein</topology>
    </subcellularLocation>
</comment>
<evidence type="ECO:0000256" key="7">
    <source>
        <dbReference type="PROSITE-ProRule" id="PRU01360"/>
    </source>
</evidence>
<dbReference type="Gene3D" id="2.170.130.10">
    <property type="entry name" value="TonB-dependent receptor, plug domain"/>
    <property type="match status" value="1"/>
</dbReference>
<evidence type="ECO:0000256" key="1">
    <source>
        <dbReference type="ARBA" id="ARBA00004571"/>
    </source>
</evidence>
<proteinExistence type="inferred from homology"/>
<feature type="chain" id="PRO_5023005798" evidence="8">
    <location>
        <begin position="22"/>
        <end position="1071"/>
    </location>
</feature>
<keyword evidence="5 7" id="KW-0472">Membrane</keyword>
<evidence type="ECO:0000256" key="6">
    <source>
        <dbReference type="ARBA" id="ARBA00023237"/>
    </source>
</evidence>
<dbReference type="OrthoDB" id="9768177at2"/>
<protein>
    <submittedName>
        <fullName evidence="10">SusC/RagA family TonB-linked outer membrane protein</fullName>
    </submittedName>
</protein>
<dbReference type="InterPro" id="IPR008969">
    <property type="entry name" value="CarboxyPept-like_regulatory"/>
</dbReference>
<dbReference type="InterPro" id="IPR036942">
    <property type="entry name" value="Beta-barrel_TonB_sf"/>
</dbReference>
<dbReference type="KEGG" id="mgk:FSB76_12845"/>
<evidence type="ECO:0000256" key="4">
    <source>
        <dbReference type="ARBA" id="ARBA00022692"/>
    </source>
</evidence>
<dbReference type="PROSITE" id="PS52016">
    <property type="entry name" value="TONB_DEPENDENT_REC_3"/>
    <property type="match status" value="1"/>
</dbReference>
<evidence type="ECO:0000259" key="9">
    <source>
        <dbReference type="Pfam" id="PF07715"/>
    </source>
</evidence>
<dbReference type="AlphaFoldDB" id="A0A5B8VZ82"/>
<feature type="signal peptide" evidence="8">
    <location>
        <begin position="1"/>
        <end position="21"/>
    </location>
</feature>
<evidence type="ECO:0000256" key="2">
    <source>
        <dbReference type="ARBA" id="ARBA00022448"/>
    </source>
</evidence>
<accession>A0A5B8VZ82</accession>
<dbReference type="EMBL" id="CP042437">
    <property type="protein sequence ID" value="QEC76789.1"/>
    <property type="molecule type" value="Genomic_DNA"/>
</dbReference>
<dbReference type="Pfam" id="PF07715">
    <property type="entry name" value="Plug"/>
    <property type="match status" value="1"/>
</dbReference>
<dbReference type="InterPro" id="IPR023996">
    <property type="entry name" value="TonB-dep_OMP_SusC/RagA"/>
</dbReference>
<dbReference type="Pfam" id="PF13715">
    <property type="entry name" value="CarbopepD_reg_2"/>
    <property type="match status" value="1"/>
</dbReference>
<dbReference type="SUPFAM" id="SSF49464">
    <property type="entry name" value="Carboxypeptidase regulatory domain-like"/>
    <property type="match status" value="1"/>
</dbReference>
<gene>
    <name evidence="10" type="ORF">FSB76_12845</name>
</gene>
<feature type="domain" description="TonB-dependent receptor plug" evidence="9">
    <location>
        <begin position="118"/>
        <end position="223"/>
    </location>
</feature>
<dbReference type="Gene3D" id="2.60.40.1120">
    <property type="entry name" value="Carboxypeptidase-like, regulatory domain"/>
    <property type="match status" value="1"/>
</dbReference>
<dbReference type="Proteomes" id="UP000321362">
    <property type="component" value="Chromosome"/>
</dbReference>
<evidence type="ECO:0000256" key="5">
    <source>
        <dbReference type="ARBA" id="ARBA00023136"/>
    </source>
</evidence>
<dbReference type="Gene3D" id="2.40.170.20">
    <property type="entry name" value="TonB-dependent receptor, beta-barrel domain"/>
    <property type="match status" value="1"/>
</dbReference>
<dbReference type="InterPro" id="IPR012910">
    <property type="entry name" value="Plug_dom"/>
</dbReference>